<sequence length="29" mass="3555">CNYQYGSAWKTRTLPDHVIEFVLDFMEKY</sequence>
<protein>
    <submittedName>
        <fullName evidence="1">Uncharacterized protein</fullName>
    </submittedName>
</protein>
<gene>
    <name evidence="1" type="ORF">S01H4_23231</name>
</gene>
<feature type="non-terminal residue" evidence="1">
    <location>
        <position position="1"/>
    </location>
</feature>
<proteinExistence type="predicted"/>
<dbReference type="EMBL" id="BART01010749">
    <property type="protein sequence ID" value="GAG90024.1"/>
    <property type="molecule type" value="Genomic_DNA"/>
</dbReference>
<accession>X1B2N6</accession>
<evidence type="ECO:0000313" key="1">
    <source>
        <dbReference type="EMBL" id="GAG90024.1"/>
    </source>
</evidence>
<reference evidence="1" key="1">
    <citation type="journal article" date="2014" name="Front. Microbiol.">
        <title>High frequency of phylogenetically diverse reductive dehalogenase-homologous genes in deep subseafloor sedimentary metagenomes.</title>
        <authorList>
            <person name="Kawai M."/>
            <person name="Futagami T."/>
            <person name="Toyoda A."/>
            <person name="Takaki Y."/>
            <person name="Nishi S."/>
            <person name="Hori S."/>
            <person name="Arai W."/>
            <person name="Tsubouchi T."/>
            <person name="Morono Y."/>
            <person name="Uchiyama I."/>
            <person name="Ito T."/>
            <person name="Fujiyama A."/>
            <person name="Inagaki F."/>
            <person name="Takami H."/>
        </authorList>
    </citation>
    <scope>NUCLEOTIDE SEQUENCE</scope>
    <source>
        <strain evidence="1">Expedition CK06-06</strain>
    </source>
</reference>
<name>X1B2N6_9ZZZZ</name>
<comment type="caution">
    <text evidence="1">The sequence shown here is derived from an EMBL/GenBank/DDBJ whole genome shotgun (WGS) entry which is preliminary data.</text>
</comment>
<dbReference type="AlphaFoldDB" id="X1B2N6"/>
<organism evidence="1">
    <name type="scientific">marine sediment metagenome</name>
    <dbReference type="NCBI Taxonomy" id="412755"/>
    <lineage>
        <taxon>unclassified sequences</taxon>
        <taxon>metagenomes</taxon>
        <taxon>ecological metagenomes</taxon>
    </lineage>
</organism>